<dbReference type="CDD" id="cd00778">
    <property type="entry name" value="ProRS_core_arch_euk"/>
    <property type="match status" value="1"/>
</dbReference>
<dbReference type="InterPro" id="IPR016061">
    <property type="entry name" value="Pro-tRNA_ligase_II_C"/>
</dbReference>
<dbReference type="PANTHER" id="PTHR43382:SF2">
    <property type="entry name" value="BIFUNCTIONAL GLUTAMATE_PROLINE--TRNA LIGASE"/>
    <property type="match status" value="1"/>
</dbReference>
<keyword evidence="1 7" id="KW-0963">Cytoplasm</keyword>
<accession>A0ABU7WBC3</accession>
<comment type="subunit">
    <text evidence="7">Homodimer.</text>
</comment>
<protein>
    <recommendedName>
        <fullName evidence="7">Proline--tRNA ligase</fullName>
        <ecNumber evidence="7">6.1.1.15</ecNumber>
    </recommendedName>
    <alternativeName>
        <fullName evidence="7">Prolyl-tRNA synthetase</fullName>
        <shortName evidence="7">ProRS</shortName>
    </alternativeName>
</protein>
<dbReference type="HAMAP" id="MF_01571">
    <property type="entry name" value="Pro_tRNA_synth_type3"/>
    <property type="match status" value="1"/>
</dbReference>
<evidence type="ECO:0000256" key="3">
    <source>
        <dbReference type="ARBA" id="ARBA00022741"/>
    </source>
</evidence>
<comment type="caution">
    <text evidence="9">The sequence shown here is derived from an EMBL/GenBank/DDBJ whole genome shotgun (WGS) entry which is preliminary data.</text>
</comment>
<evidence type="ECO:0000259" key="8">
    <source>
        <dbReference type="PROSITE" id="PS50862"/>
    </source>
</evidence>
<dbReference type="CDD" id="cd00862">
    <property type="entry name" value="ProRS_anticodon_zinc"/>
    <property type="match status" value="1"/>
</dbReference>
<dbReference type="InterPro" id="IPR036621">
    <property type="entry name" value="Anticodon-bd_dom_sf"/>
</dbReference>
<dbReference type="Gene3D" id="3.30.110.30">
    <property type="entry name" value="C-terminal domain of ProRS"/>
    <property type="match status" value="1"/>
</dbReference>
<dbReference type="RefSeq" id="WP_331811157.1">
    <property type="nucleotide sequence ID" value="NZ_JAZHOU010000008.1"/>
</dbReference>
<dbReference type="InterPro" id="IPR017449">
    <property type="entry name" value="Pro-tRNA_synth_II"/>
</dbReference>
<dbReference type="Pfam" id="PF03129">
    <property type="entry name" value="HGTP_anticodon"/>
    <property type="match status" value="1"/>
</dbReference>
<dbReference type="EC" id="6.1.1.15" evidence="7"/>
<comment type="domain">
    <text evidence="7">Consists of three domains: the N-terminal catalytic domain, the anticodon-binding domain and the C-terminal extension.</text>
</comment>
<dbReference type="SUPFAM" id="SSF55681">
    <property type="entry name" value="Class II aaRS and biotin synthetases"/>
    <property type="match status" value="1"/>
</dbReference>
<evidence type="ECO:0000256" key="6">
    <source>
        <dbReference type="ARBA" id="ARBA00023146"/>
    </source>
</evidence>
<dbReference type="PROSITE" id="PS50862">
    <property type="entry name" value="AA_TRNA_LIGASE_II"/>
    <property type="match status" value="1"/>
</dbReference>
<dbReference type="GO" id="GO:0004827">
    <property type="term" value="F:proline-tRNA ligase activity"/>
    <property type="evidence" value="ECO:0007669"/>
    <property type="project" value="UniProtKB-EC"/>
</dbReference>
<evidence type="ECO:0000256" key="1">
    <source>
        <dbReference type="ARBA" id="ARBA00022490"/>
    </source>
</evidence>
<dbReference type="Gene3D" id="3.40.50.800">
    <property type="entry name" value="Anticodon-binding domain"/>
    <property type="match status" value="1"/>
</dbReference>
<dbReference type="InterPro" id="IPR004499">
    <property type="entry name" value="Pro-tRNA-ligase_IIa_arc-type"/>
</dbReference>
<keyword evidence="3 7" id="KW-0547">Nucleotide-binding</keyword>
<evidence type="ECO:0000256" key="2">
    <source>
        <dbReference type="ARBA" id="ARBA00022598"/>
    </source>
</evidence>
<dbReference type="NCBIfam" id="TIGR00408">
    <property type="entry name" value="proS_fam_I"/>
    <property type="match status" value="1"/>
</dbReference>
<dbReference type="Proteomes" id="UP001356704">
    <property type="component" value="Unassembled WGS sequence"/>
</dbReference>
<comment type="similarity">
    <text evidence="7">Belongs to the class-II aminoacyl-tRNA synthetase family. ProS type 3 subfamily.</text>
</comment>
<organism evidence="9 10">
    <name type="scientific">Winogradskyella poriferorum</name>
    <dbReference type="NCBI Taxonomy" id="307627"/>
    <lineage>
        <taxon>Bacteria</taxon>
        <taxon>Pseudomonadati</taxon>
        <taxon>Bacteroidota</taxon>
        <taxon>Flavobacteriia</taxon>
        <taxon>Flavobacteriales</taxon>
        <taxon>Flavobacteriaceae</taxon>
        <taxon>Winogradskyella</taxon>
    </lineage>
</organism>
<evidence type="ECO:0000256" key="5">
    <source>
        <dbReference type="ARBA" id="ARBA00022917"/>
    </source>
</evidence>
<dbReference type="PANTHER" id="PTHR43382">
    <property type="entry name" value="PROLYL-TRNA SYNTHETASE"/>
    <property type="match status" value="1"/>
</dbReference>
<name>A0ABU7WBC3_9FLAO</name>
<dbReference type="SUPFAM" id="SSF52954">
    <property type="entry name" value="Class II aaRS ABD-related"/>
    <property type="match status" value="1"/>
</dbReference>
<keyword evidence="6 7" id="KW-0030">Aminoacyl-tRNA synthetase</keyword>
<evidence type="ECO:0000256" key="7">
    <source>
        <dbReference type="HAMAP-Rule" id="MF_01571"/>
    </source>
</evidence>
<dbReference type="InterPro" id="IPR033721">
    <property type="entry name" value="ProRS_core_arch_euk"/>
</dbReference>
<evidence type="ECO:0000313" key="9">
    <source>
        <dbReference type="EMBL" id="MEF3080454.1"/>
    </source>
</evidence>
<keyword evidence="4 7" id="KW-0067">ATP-binding</keyword>
<dbReference type="SUPFAM" id="SSF64586">
    <property type="entry name" value="C-terminal domain of ProRS"/>
    <property type="match status" value="1"/>
</dbReference>
<dbReference type="InterPro" id="IPR006195">
    <property type="entry name" value="aa-tRNA-synth_II"/>
</dbReference>
<keyword evidence="5 7" id="KW-0648">Protein biosynthesis</keyword>
<dbReference type="Gene3D" id="3.30.930.10">
    <property type="entry name" value="Bira Bifunctional Protein, Domain 2"/>
    <property type="match status" value="1"/>
</dbReference>
<comment type="catalytic activity">
    <reaction evidence="7">
        <text>tRNA(Pro) + L-proline + ATP = L-prolyl-tRNA(Pro) + AMP + diphosphate</text>
        <dbReference type="Rhea" id="RHEA:14305"/>
        <dbReference type="Rhea" id="RHEA-COMP:9700"/>
        <dbReference type="Rhea" id="RHEA-COMP:9702"/>
        <dbReference type="ChEBI" id="CHEBI:30616"/>
        <dbReference type="ChEBI" id="CHEBI:33019"/>
        <dbReference type="ChEBI" id="CHEBI:60039"/>
        <dbReference type="ChEBI" id="CHEBI:78442"/>
        <dbReference type="ChEBI" id="CHEBI:78532"/>
        <dbReference type="ChEBI" id="CHEBI:456215"/>
        <dbReference type="EC" id="6.1.1.15"/>
    </reaction>
</comment>
<comment type="function">
    <text evidence="7">Catalyzes the attachment of proline to tRNA(Pro) in a two-step reaction: proline is first activated by ATP to form Pro-AMP and then transferred to the acceptor end of tRNA(Pro).</text>
</comment>
<keyword evidence="2 7" id="KW-0436">Ligase</keyword>
<evidence type="ECO:0000256" key="4">
    <source>
        <dbReference type="ARBA" id="ARBA00022840"/>
    </source>
</evidence>
<dbReference type="Pfam" id="PF09180">
    <property type="entry name" value="ProRS-C_1"/>
    <property type="match status" value="1"/>
</dbReference>
<gene>
    <name evidence="7 9" type="primary">proS</name>
    <name evidence="9" type="ORF">V1468_15670</name>
</gene>
<reference evidence="9 10" key="1">
    <citation type="submission" date="2024-02" db="EMBL/GenBank/DDBJ databases">
        <title>Winogradskyella poriferorum JCM 12885.</title>
        <authorList>
            <person name="Zhang D.-F."/>
            <person name="Fu Z.-Y."/>
        </authorList>
    </citation>
    <scope>NUCLEOTIDE SEQUENCE [LARGE SCALE GENOMIC DNA]</scope>
    <source>
        <strain evidence="9 10">JCM 12885</strain>
    </source>
</reference>
<dbReference type="InterPro" id="IPR004154">
    <property type="entry name" value="Anticodon-bd"/>
</dbReference>
<comment type="subcellular location">
    <subcellularLocation>
        <location evidence="7">Cytoplasm</location>
    </subcellularLocation>
</comment>
<keyword evidence="10" id="KW-1185">Reference proteome</keyword>
<proteinExistence type="inferred from homology"/>
<evidence type="ECO:0000313" key="10">
    <source>
        <dbReference type="Proteomes" id="UP001356704"/>
    </source>
</evidence>
<sequence>MSKNLTTRAEDYSKWYNELVVKADLAENSAVRGCMVIKPYGYAIWERMQAELDRMFKETGHQNAYFPLFVPKSLFEAEEKNAEGFAKECAVVTHYRLQNDPDNPGKLRVDPNAKLEEELVVRPTSEAIIWNTYKGWIQSYRDLPILVNQWANVVRWEMRTRLFLRTAEFLWQEGHTAHATKEEAIAETVQMNNVYAQFAENFMAIPVIQGVKTESERFAGAEDTYCIEALMQDGKALQAGTSHFLGQNFAEAFDVKFTNKEGKQDYVWATSWGVSTRLMGALIMTHSDDKGLVLPPNLAPYQVVIVPIYKNDEQFEAIKKVADQITSDLRELNIRVKFDGRDTLRPGAKFAQHELQGVPLRIAIGPKDLENETVELARRDTFTKETVILDRINVVVEDLLEEIQESLFNRALIFRDSHITEVNDFEEFKKVLETKTGFISAHWDGTADTEQKIKELTKATIRCIPLDNKKEAGKCVFTGNPSTQRVLFAKAY</sequence>
<dbReference type="EMBL" id="JAZHOU010000008">
    <property type="protein sequence ID" value="MEF3080454.1"/>
    <property type="molecule type" value="Genomic_DNA"/>
</dbReference>
<feature type="domain" description="Aminoacyl-transfer RNA synthetases class-II family profile" evidence="8">
    <location>
        <begin position="27"/>
        <end position="295"/>
    </location>
</feature>
<dbReference type="Pfam" id="PF00587">
    <property type="entry name" value="tRNA-synt_2b"/>
    <property type="match status" value="1"/>
</dbReference>
<dbReference type="InterPro" id="IPR002314">
    <property type="entry name" value="aa-tRNA-synt_IIb"/>
</dbReference>
<dbReference type="SMART" id="SM00946">
    <property type="entry name" value="ProRS-C_1"/>
    <property type="match status" value="1"/>
</dbReference>
<dbReference type="InterPro" id="IPR045864">
    <property type="entry name" value="aa-tRNA-synth_II/BPL/LPL"/>
</dbReference>